<evidence type="ECO:0008006" key="4">
    <source>
        <dbReference type="Google" id="ProtNLM"/>
    </source>
</evidence>
<sequence length="93" mass="9781">MKKRKGILIAGLLALALALTGCKGSFDLKDAVVVAKPTPPSFRSPGIITVMKDGSRYSLRVYQGDFSLVEIGAHVDVSYSGATESAELTPAVK</sequence>
<keyword evidence="1" id="KW-0732">Signal</keyword>
<name>A0A7H0YH11_9BACL</name>
<dbReference type="AlphaFoldDB" id="A0A7H0YH11"/>
<gene>
    <name evidence="2" type="ORF">IAQ67_28860</name>
</gene>
<proteinExistence type="predicted"/>
<geneLocation type="plasmid" evidence="2 3">
    <name>pPlas1</name>
</geneLocation>
<keyword evidence="2" id="KW-0614">Plasmid</keyword>
<evidence type="ECO:0000313" key="2">
    <source>
        <dbReference type="EMBL" id="QNR70369.1"/>
    </source>
</evidence>
<dbReference type="PROSITE" id="PS51257">
    <property type="entry name" value="PROKAR_LIPOPROTEIN"/>
    <property type="match status" value="1"/>
</dbReference>
<evidence type="ECO:0000256" key="1">
    <source>
        <dbReference type="SAM" id="SignalP"/>
    </source>
</evidence>
<dbReference type="RefSeq" id="WP_190299676.1">
    <property type="nucleotide sequence ID" value="NZ_CP061173.1"/>
</dbReference>
<dbReference type="Proteomes" id="UP000516384">
    <property type="component" value="Plasmid pPlas1"/>
</dbReference>
<dbReference type="EMBL" id="CP061173">
    <property type="protein sequence ID" value="QNR70369.1"/>
    <property type="molecule type" value="Genomic_DNA"/>
</dbReference>
<feature type="chain" id="PRO_5038778295" description="DUF3221 domain-containing protein" evidence="1">
    <location>
        <begin position="24"/>
        <end position="93"/>
    </location>
</feature>
<organism evidence="2 3">
    <name type="scientific">Paenibacillus peoriae</name>
    <dbReference type="NCBI Taxonomy" id="59893"/>
    <lineage>
        <taxon>Bacteria</taxon>
        <taxon>Bacillati</taxon>
        <taxon>Bacillota</taxon>
        <taxon>Bacilli</taxon>
        <taxon>Bacillales</taxon>
        <taxon>Paenibacillaceae</taxon>
        <taxon>Paenibacillus</taxon>
    </lineage>
</organism>
<protein>
    <recommendedName>
        <fullName evidence="4">DUF3221 domain-containing protein</fullName>
    </recommendedName>
</protein>
<feature type="signal peptide" evidence="1">
    <location>
        <begin position="1"/>
        <end position="23"/>
    </location>
</feature>
<evidence type="ECO:0000313" key="3">
    <source>
        <dbReference type="Proteomes" id="UP000516384"/>
    </source>
</evidence>
<accession>A0A7H0YH11</accession>
<reference evidence="2 3" key="1">
    <citation type="submission" date="2020-09" db="EMBL/GenBank/DDBJ databases">
        <title>Characterization of Paenibacillus peoriae strain ZF390 with broad-spectrum antimicrobial activity as a potential biocontrol agent.</title>
        <authorList>
            <person name="Li L."/>
            <person name="Zhao Y."/>
            <person name="Li B."/>
            <person name="Xie X."/>
        </authorList>
    </citation>
    <scope>NUCLEOTIDE SEQUENCE [LARGE SCALE GENOMIC DNA]</scope>
    <source>
        <strain evidence="2 3">ZF390</strain>
        <plasmid evidence="2 3">pPlas1</plasmid>
    </source>
</reference>